<protein>
    <submittedName>
        <fullName evidence="1">Uncharacterized protein</fullName>
    </submittedName>
</protein>
<accession>A0AAE1XLB9</accession>
<dbReference type="AlphaFoldDB" id="A0AAE1XLB9"/>
<evidence type="ECO:0000313" key="1">
    <source>
        <dbReference type="EMBL" id="KAK4413844.1"/>
    </source>
</evidence>
<evidence type="ECO:0000313" key="2">
    <source>
        <dbReference type="Proteomes" id="UP001293254"/>
    </source>
</evidence>
<proteinExistence type="predicted"/>
<reference evidence="1" key="2">
    <citation type="journal article" date="2024" name="Plant">
        <title>Genomic evolution and insights into agronomic trait innovations of Sesamum species.</title>
        <authorList>
            <person name="Miao H."/>
            <person name="Wang L."/>
            <person name="Qu L."/>
            <person name="Liu H."/>
            <person name="Sun Y."/>
            <person name="Le M."/>
            <person name="Wang Q."/>
            <person name="Wei S."/>
            <person name="Zheng Y."/>
            <person name="Lin W."/>
            <person name="Duan Y."/>
            <person name="Cao H."/>
            <person name="Xiong S."/>
            <person name="Wang X."/>
            <person name="Wei L."/>
            <person name="Li C."/>
            <person name="Ma Q."/>
            <person name="Ju M."/>
            <person name="Zhao R."/>
            <person name="Li G."/>
            <person name="Mu C."/>
            <person name="Tian Q."/>
            <person name="Mei H."/>
            <person name="Zhang T."/>
            <person name="Gao T."/>
            <person name="Zhang H."/>
        </authorList>
    </citation>
    <scope>NUCLEOTIDE SEQUENCE</scope>
    <source>
        <strain evidence="1">3651</strain>
    </source>
</reference>
<organism evidence="1 2">
    <name type="scientific">Sesamum alatum</name>
    <dbReference type="NCBI Taxonomy" id="300844"/>
    <lineage>
        <taxon>Eukaryota</taxon>
        <taxon>Viridiplantae</taxon>
        <taxon>Streptophyta</taxon>
        <taxon>Embryophyta</taxon>
        <taxon>Tracheophyta</taxon>
        <taxon>Spermatophyta</taxon>
        <taxon>Magnoliopsida</taxon>
        <taxon>eudicotyledons</taxon>
        <taxon>Gunneridae</taxon>
        <taxon>Pentapetalae</taxon>
        <taxon>asterids</taxon>
        <taxon>lamiids</taxon>
        <taxon>Lamiales</taxon>
        <taxon>Pedaliaceae</taxon>
        <taxon>Sesamum</taxon>
    </lineage>
</organism>
<sequence length="123" mass="13915">MLGNTWAYTVSLVGPAQFGNVLIDEMGLLDVSWEYEVQLTTDFSESLENGRFKLQRRSFGTVSERRGSRGTPLPDSLTKILELDLQRELIAHTPKEWLDSFSTVQSMPIGESYPFPSNLLMMP</sequence>
<keyword evidence="2" id="KW-1185">Reference proteome</keyword>
<name>A0AAE1XLB9_9LAMI</name>
<comment type="caution">
    <text evidence="1">The sequence shown here is derived from an EMBL/GenBank/DDBJ whole genome shotgun (WGS) entry which is preliminary data.</text>
</comment>
<dbReference type="Proteomes" id="UP001293254">
    <property type="component" value="Unassembled WGS sequence"/>
</dbReference>
<gene>
    <name evidence="1" type="ORF">Salat_2797200</name>
</gene>
<dbReference type="EMBL" id="JACGWO010000012">
    <property type="protein sequence ID" value="KAK4413844.1"/>
    <property type="molecule type" value="Genomic_DNA"/>
</dbReference>
<reference evidence="1" key="1">
    <citation type="submission" date="2020-06" db="EMBL/GenBank/DDBJ databases">
        <authorList>
            <person name="Li T."/>
            <person name="Hu X."/>
            <person name="Zhang T."/>
            <person name="Song X."/>
            <person name="Zhang H."/>
            <person name="Dai N."/>
            <person name="Sheng W."/>
            <person name="Hou X."/>
            <person name="Wei L."/>
        </authorList>
    </citation>
    <scope>NUCLEOTIDE SEQUENCE</scope>
    <source>
        <strain evidence="1">3651</strain>
        <tissue evidence="1">Leaf</tissue>
    </source>
</reference>